<dbReference type="EMBL" id="ML178817">
    <property type="protein sequence ID" value="TFL04987.1"/>
    <property type="molecule type" value="Genomic_DNA"/>
</dbReference>
<reference evidence="1 2" key="1">
    <citation type="journal article" date="2019" name="Nat. Ecol. Evol.">
        <title>Megaphylogeny resolves global patterns of mushroom evolution.</title>
        <authorList>
            <person name="Varga T."/>
            <person name="Krizsan K."/>
            <person name="Foldi C."/>
            <person name="Dima B."/>
            <person name="Sanchez-Garcia M."/>
            <person name="Sanchez-Ramirez S."/>
            <person name="Szollosi G.J."/>
            <person name="Szarkandi J.G."/>
            <person name="Papp V."/>
            <person name="Albert L."/>
            <person name="Andreopoulos W."/>
            <person name="Angelini C."/>
            <person name="Antonin V."/>
            <person name="Barry K.W."/>
            <person name="Bougher N.L."/>
            <person name="Buchanan P."/>
            <person name="Buyck B."/>
            <person name="Bense V."/>
            <person name="Catcheside P."/>
            <person name="Chovatia M."/>
            <person name="Cooper J."/>
            <person name="Damon W."/>
            <person name="Desjardin D."/>
            <person name="Finy P."/>
            <person name="Geml J."/>
            <person name="Haridas S."/>
            <person name="Hughes K."/>
            <person name="Justo A."/>
            <person name="Karasinski D."/>
            <person name="Kautmanova I."/>
            <person name="Kiss B."/>
            <person name="Kocsube S."/>
            <person name="Kotiranta H."/>
            <person name="LaButti K.M."/>
            <person name="Lechner B.E."/>
            <person name="Liimatainen K."/>
            <person name="Lipzen A."/>
            <person name="Lukacs Z."/>
            <person name="Mihaltcheva S."/>
            <person name="Morgado L.N."/>
            <person name="Niskanen T."/>
            <person name="Noordeloos M.E."/>
            <person name="Ohm R.A."/>
            <person name="Ortiz-Santana B."/>
            <person name="Ovrebo C."/>
            <person name="Racz N."/>
            <person name="Riley R."/>
            <person name="Savchenko A."/>
            <person name="Shiryaev A."/>
            <person name="Soop K."/>
            <person name="Spirin V."/>
            <person name="Szebenyi C."/>
            <person name="Tomsovsky M."/>
            <person name="Tulloss R.E."/>
            <person name="Uehling J."/>
            <person name="Grigoriev I.V."/>
            <person name="Vagvolgyi C."/>
            <person name="Papp T."/>
            <person name="Martin F.M."/>
            <person name="Miettinen O."/>
            <person name="Hibbett D.S."/>
            <person name="Nagy L.G."/>
        </authorList>
    </citation>
    <scope>NUCLEOTIDE SEQUENCE [LARGE SCALE GENOMIC DNA]</scope>
    <source>
        <strain evidence="1 2">CBS 309.79</strain>
    </source>
</reference>
<dbReference type="Proteomes" id="UP000305067">
    <property type="component" value="Unassembled WGS sequence"/>
</dbReference>
<keyword evidence="2" id="KW-1185">Reference proteome</keyword>
<sequence length="160" mass="16738">MLKLNFMILTSSTKATIMSNNTQSPDFHPTTLMSNDTHTAAASPVESTFLPMDNIDPASPSSPLPLTPGSTTFLPLIIPSKQIVIVVRPPIVTSSTPRPFGASALAVFLSKKAEVGTFGDRCKFSMKLRLEEICAGLGLGDGDGPGAWAVAEEGESGDGC</sequence>
<proteinExistence type="predicted"/>
<gene>
    <name evidence="1" type="ORF">BDV98DRAFT_589708</name>
</gene>
<evidence type="ECO:0000313" key="2">
    <source>
        <dbReference type="Proteomes" id="UP000305067"/>
    </source>
</evidence>
<organism evidence="1 2">
    <name type="scientific">Pterulicium gracile</name>
    <dbReference type="NCBI Taxonomy" id="1884261"/>
    <lineage>
        <taxon>Eukaryota</taxon>
        <taxon>Fungi</taxon>
        <taxon>Dikarya</taxon>
        <taxon>Basidiomycota</taxon>
        <taxon>Agaricomycotina</taxon>
        <taxon>Agaricomycetes</taxon>
        <taxon>Agaricomycetidae</taxon>
        <taxon>Agaricales</taxon>
        <taxon>Pleurotineae</taxon>
        <taxon>Pterulaceae</taxon>
        <taxon>Pterulicium</taxon>
    </lineage>
</organism>
<name>A0A5C3QUA3_9AGAR</name>
<accession>A0A5C3QUA3</accession>
<evidence type="ECO:0000313" key="1">
    <source>
        <dbReference type="EMBL" id="TFL04987.1"/>
    </source>
</evidence>
<dbReference type="AlphaFoldDB" id="A0A5C3QUA3"/>
<protein>
    <submittedName>
        <fullName evidence="1">Uncharacterized protein</fullName>
    </submittedName>
</protein>